<sequence length="541" mass="59668">MSRGAQMSSRQQTGRPQVDPEDLYVRQHRIGKGSFGEVYKGYEKRTTLPVAIKIIDLEAAEDEIEDIQLEIQILGQMDSEWVTRYHGAFLKQSHLWIIMEYCSGGSCADLLKAVGVFREEYISILARELLKGLEYLHGENKLHRDIKAANILLTSSGGVKLADFGVSGQLSATMTKKNTFVGTPYWMSPEVIKQSGYSYSADIWSLGITLIEMAKGEPPYADLHPMKVLFLIPRNPPPVLDERFSKPFREFVSLCLQRDPNSRPSAKELLKHRFIRTAKRKEYLTELIEKAASDPAANKENHGPNTAVQTAKFGLPDDNLWDFGTVRNALHPGHSPSVKSTIREQRVDQPAQPESNWTSTAQRARGPLPQLPGPPTVSGRPAPQAQGSHRGRGNEIFETIRHAPAAPQDRQVGTAAGGSRGHARDRAGHGTELQREGTTSREGTEDSLEASPPDTPGAARDGVRLEADQLINNGMDDAMLDSVIIPALDNLSLRVPNNEARHALQALRLAFEEAERYVPGVCVALVAEIVESVEQVDDDAD</sequence>
<keyword evidence="16" id="KW-0175">Coiled coil</keyword>
<dbReference type="GO" id="GO:0005737">
    <property type="term" value="C:cytoplasm"/>
    <property type="evidence" value="ECO:0007669"/>
    <property type="project" value="UniProtKB-SubCell"/>
</dbReference>
<evidence type="ECO:0000256" key="16">
    <source>
        <dbReference type="SAM" id="Coils"/>
    </source>
</evidence>
<dbReference type="GO" id="GO:0046872">
    <property type="term" value="F:metal ion binding"/>
    <property type="evidence" value="ECO:0007669"/>
    <property type="project" value="UniProtKB-KW"/>
</dbReference>
<comment type="subcellular location">
    <subcellularLocation>
        <location evidence="2">Cytoplasm</location>
    </subcellularLocation>
</comment>
<dbReference type="EC" id="2.7.11.1" evidence="4"/>
<evidence type="ECO:0000256" key="14">
    <source>
        <dbReference type="ARBA" id="ARBA00048679"/>
    </source>
</evidence>
<dbReference type="InterPro" id="IPR048288">
    <property type="entry name" value="PDCD10_N"/>
</dbReference>
<dbReference type="OrthoDB" id="248923at2759"/>
<comment type="similarity">
    <text evidence="3">Belongs to the protein kinase superfamily. STE Ser/Thr protein kinase family. STE20 subfamily.</text>
</comment>
<dbReference type="InterPro" id="IPR000719">
    <property type="entry name" value="Prot_kinase_dom"/>
</dbReference>
<evidence type="ECO:0000256" key="13">
    <source>
        <dbReference type="ARBA" id="ARBA00047899"/>
    </source>
</evidence>
<keyword evidence="9 15" id="KW-0547">Nucleotide-binding</keyword>
<dbReference type="GO" id="GO:0005524">
    <property type="term" value="F:ATP binding"/>
    <property type="evidence" value="ECO:0007669"/>
    <property type="project" value="UniProtKB-UniRule"/>
</dbReference>
<keyword evidence="7" id="KW-0808">Transferase</keyword>
<evidence type="ECO:0000256" key="4">
    <source>
        <dbReference type="ARBA" id="ARBA00012513"/>
    </source>
</evidence>
<keyword evidence="6" id="KW-0723">Serine/threonine-protein kinase</keyword>
<evidence type="ECO:0000256" key="1">
    <source>
        <dbReference type="ARBA" id="ARBA00001946"/>
    </source>
</evidence>
<feature type="compositionally biased region" description="Basic and acidic residues" evidence="17">
    <location>
        <begin position="392"/>
        <end position="401"/>
    </location>
</feature>
<evidence type="ECO:0000313" key="20">
    <source>
        <dbReference type="Proteomes" id="UP000812966"/>
    </source>
</evidence>
<evidence type="ECO:0000313" key="19">
    <source>
        <dbReference type="EMBL" id="KAG7527430.1"/>
    </source>
</evidence>
<feature type="compositionally biased region" description="Basic and acidic residues" evidence="17">
    <location>
        <begin position="422"/>
        <end position="444"/>
    </location>
</feature>
<evidence type="ECO:0000256" key="12">
    <source>
        <dbReference type="ARBA" id="ARBA00022842"/>
    </source>
</evidence>
<dbReference type="GO" id="GO:0004674">
    <property type="term" value="F:protein serine/threonine kinase activity"/>
    <property type="evidence" value="ECO:0007669"/>
    <property type="project" value="UniProtKB-KW"/>
</dbReference>
<dbReference type="PROSITE" id="PS50011">
    <property type="entry name" value="PROTEIN_KINASE_DOM"/>
    <property type="match status" value="1"/>
</dbReference>
<dbReference type="AlphaFoldDB" id="A0A8K0JGC2"/>
<keyword evidence="8" id="KW-0479">Metal-binding</keyword>
<evidence type="ECO:0000256" key="11">
    <source>
        <dbReference type="ARBA" id="ARBA00022840"/>
    </source>
</evidence>
<feature type="region of interest" description="Disordered" evidence="17">
    <location>
        <begin position="331"/>
        <end position="459"/>
    </location>
</feature>
<evidence type="ECO:0000256" key="15">
    <source>
        <dbReference type="PROSITE-ProRule" id="PRU10141"/>
    </source>
</evidence>
<keyword evidence="5" id="KW-0963">Cytoplasm</keyword>
<protein>
    <recommendedName>
        <fullName evidence="4">non-specific serine/threonine protein kinase</fullName>
        <ecNumber evidence="4">2.7.11.1</ecNumber>
    </recommendedName>
</protein>
<dbReference type="InterPro" id="IPR050629">
    <property type="entry name" value="STE20/SPS1-PAK"/>
</dbReference>
<evidence type="ECO:0000256" key="5">
    <source>
        <dbReference type="ARBA" id="ARBA00022490"/>
    </source>
</evidence>
<accession>A0A8K0JGC2</accession>
<keyword evidence="12" id="KW-0460">Magnesium</keyword>
<keyword evidence="10" id="KW-0418">Kinase</keyword>
<dbReference type="InterPro" id="IPR011009">
    <property type="entry name" value="Kinase-like_dom_sf"/>
</dbReference>
<comment type="cofactor">
    <cofactor evidence="1">
        <name>Mg(2+)</name>
        <dbReference type="ChEBI" id="CHEBI:18420"/>
    </cofactor>
</comment>
<feature type="compositionally biased region" description="Polar residues" evidence="17">
    <location>
        <begin position="352"/>
        <end position="362"/>
    </location>
</feature>
<keyword evidence="11 15" id="KW-0067">ATP-binding</keyword>
<feature type="binding site" evidence="15">
    <location>
        <position position="53"/>
    </location>
    <ligand>
        <name>ATP</name>
        <dbReference type="ChEBI" id="CHEBI:30616"/>
    </ligand>
</feature>
<dbReference type="Pfam" id="PF00069">
    <property type="entry name" value="Pkinase"/>
    <property type="match status" value="1"/>
</dbReference>
<dbReference type="PROSITE" id="PS00107">
    <property type="entry name" value="PROTEIN_KINASE_ATP"/>
    <property type="match status" value="1"/>
</dbReference>
<dbReference type="FunFam" id="1.10.510.10:FF:000499">
    <property type="entry name" value="Serine/threonine-protein kinase KIC1"/>
    <property type="match status" value="1"/>
</dbReference>
<dbReference type="Gene3D" id="1.10.510.10">
    <property type="entry name" value="Transferase(Phosphotransferase) domain 1"/>
    <property type="match status" value="1"/>
</dbReference>
<dbReference type="InterPro" id="IPR046409">
    <property type="entry name" value="PDC10_dimerisation_sf"/>
</dbReference>
<dbReference type="Proteomes" id="UP000812966">
    <property type="component" value="Unassembled WGS sequence"/>
</dbReference>
<organism evidence="19 20">
    <name type="scientific">Filobasidium floriforme</name>
    <dbReference type="NCBI Taxonomy" id="5210"/>
    <lineage>
        <taxon>Eukaryota</taxon>
        <taxon>Fungi</taxon>
        <taxon>Dikarya</taxon>
        <taxon>Basidiomycota</taxon>
        <taxon>Agaricomycotina</taxon>
        <taxon>Tremellomycetes</taxon>
        <taxon>Filobasidiales</taxon>
        <taxon>Filobasidiaceae</taxon>
        <taxon>Filobasidium</taxon>
    </lineage>
</organism>
<keyword evidence="20" id="KW-1185">Reference proteome</keyword>
<evidence type="ECO:0000256" key="6">
    <source>
        <dbReference type="ARBA" id="ARBA00022527"/>
    </source>
</evidence>
<dbReference type="InterPro" id="IPR017441">
    <property type="entry name" value="Protein_kinase_ATP_BS"/>
</dbReference>
<evidence type="ECO:0000256" key="17">
    <source>
        <dbReference type="SAM" id="MobiDB-lite"/>
    </source>
</evidence>
<dbReference type="PANTHER" id="PTHR48012">
    <property type="entry name" value="STERILE20-LIKE KINASE, ISOFORM B-RELATED"/>
    <property type="match status" value="1"/>
</dbReference>
<feature type="domain" description="Protein kinase" evidence="18">
    <location>
        <begin position="24"/>
        <end position="275"/>
    </location>
</feature>
<comment type="catalytic activity">
    <reaction evidence="14">
        <text>L-seryl-[protein] + ATP = O-phospho-L-seryl-[protein] + ADP + H(+)</text>
        <dbReference type="Rhea" id="RHEA:17989"/>
        <dbReference type="Rhea" id="RHEA-COMP:9863"/>
        <dbReference type="Rhea" id="RHEA-COMP:11604"/>
        <dbReference type="ChEBI" id="CHEBI:15378"/>
        <dbReference type="ChEBI" id="CHEBI:29999"/>
        <dbReference type="ChEBI" id="CHEBI:30616"/>
        <dbReference type="ChEBI" id="CHEBI:83421"/>
        <dbReference type="ChEBI" id="CHEBI:456216"/>
        <dbReference type="EC" id="2.7.11.1"/>
    </reaction>
</comment>
<comment type="caution">
    <text evidence="19">The sequence shown here is derived from an EMBL/GenBank/DDBJ whole genome shotgun (WGS) entry which is preliminary data.</text>
</comment>
<evidence type="ECO:0000259" key="18">
    <source>
        <dbReference type="PROSITE" id="PS50011"/>
    </source>
</evidence>
<evidence type="ECO:0000256" key="7">
    <source>
        <dbReference type="ARBA" id="ARBA00022679"/>
    </source>
</evidence>
<dbReference type="EMBL" id="JABELV010000291">
    <property type="protein sequence ID" value="KAG7527430.1"/>
    <property type="molecule type" value="Genomic_DNA"/>
</dbReference>
<feature type="coiled-coil region" evidence="16">
    <location>
        <begin position="50"/>
        <end position="77"/>
    </location>
</feature>
<name>A0A8K0JGC2_9TREE</name>
<comment type="catalytic activity">
    <reaction evidence="13">
        <text>L-threonyl-[protein] + ATP = O-phospho-L-threonyl-[protein] + ADP + H(+)</text>
        <dbReference type="Rhea" id="RHEA:46608"/>
        <dbReference type="Rhea" id="RHEA-COMP:11060"/>
        <dbReference type="Rhea" id="RHEA-COMP:11605"/>
        <dbReference type="ChEBI" id="CHEBI:15378"/>
        <dbReference type="ChEBI" id="CHEBI:30013"/>
        <dbReference type="ChEBI" id="CHEBI:30616"/>
        <dbReference type="ChEBI" id="CHEBI:61977"/>
        <dbReference type="ChEBI" id="CHEBI:456216"/>
        <dbReference type="EC" id="2.7.11.1"/>
    </reaction>
</comment>
<evidence type="ECO:0000256" key="2">
    <source>
        <dbReference type="ARBA" id="ARBA00004496"/>
    </source>
</evidence>
<reference evidence="19" key="1">
    <citation type="submission" date="2020-04" db="EMBL/GenBank/DDBJ databases">
        <title>Analysis of mating type loci in Filobasidium floriforme.</title>
        <authorList>
            <person name="Nowrousian M."/>
        </authorList>
    </citation>
    <scope>NUCLEOTIDE SEQUENCE</scope>
    <source>
        <strain evidence="19">CBS 6242</strain>
    </source>
</reference>
<proteinExistence type="inferred from homology"/>
<dbReference type="Gene3D" id="1.10.12.70">
    <property type="match status" value="1"/>
</dbReference>
<evidence type="ECO:0000256" key="10">
    <source>
        <dbReference type="ARBA" id="ARBA00022777"/>
    </source>
</evidence>
<evidence type="ECO:0000256" key="9">
    <source>
        <dbReference type="ARBA" id="ARBA00022741"/>
    </source>
</evidence>
<gene>
    <name evidence="19" type="ORF">FFLO_06941</name>
</gene>
<dbReference type="PANTHER" id="PTHR48012:SF10">
    <property type="entry name" value="FI20177P1"/>
    <property type="match status" value="1"/>
</dbReference>
<dbReference type="SMART" id="SM00220">
    <property type="entry name" value="S_TKc"/>
    <property type="match status" value="1"/>
</dbReference>
<dbReference type="Pfam" id="PF20929">
    <property type="entry name" value="PDCD10_N"/>
    <property type="match status" value="1"/>
</dbReference>
<evidence type="ECO:0000256" key="8">
    <source>
        <dbReference type="ARBA" id="ARBA00022723"/>
    </source>
</evidence>
<evidence type="ECO:0000256" key="3">
    <source>
        <dbReference type="ARBA" id="ARBA00008874"/>
    </source>
</evidence>
<dbReference type="CDD" id="cd06609">
    <property type="entry name" value="STKc_MST3_like"/>
    <property type="match status" value="1"/>
</dbReference>
<dbReference type="SUPFAM" id="SSF56112">
    <property type="entry name" value="Protein kinase-like (PK-like)"/>
    <property type="match status" value="1"/>
</dbReference>